<proteinExistence type="predicted"/>
<dbReference type="Proteomes" id="UP000290637">
    <property type="component" value="Chromosome"/>
</dbReference>
<evidence type="ECO:0000313" key="1">
    <source>
        <dbReference type="EMBL" id="QBE62066.1"/>
    </source>
</evidence>
<evidence type="ECO:0000313" key="2">
    <source>
        <dbReference type="Proteomes" id="UP000290637"/>
    </source>
</evidence>
<gene>
    <name evidence="1" type="ORF">EWM63_02930</name>
</gene>
<name>A0A4P6KTH5_9BURK</name>
<accession>A0A4P6KTH5</accession>
<dbReference type="KEGG" id="plue:EWM63_02930"/>
<keyword evidence="2" id="KW-1185">Reference proteome</keyword>
<protein>
    <submittedName>
        <fullName evidence="1">Uncharacterized protein</fullName>
    </submittedName>
</protein>
<organism evidence="1 2">
    <name type="scientific">Pseudoduganella lutea</name>
    <dbReference type="NCBI Taxonomy" id="321985"/>
    <lineage>
        <taxon>Bacteria</taxon>
        <taxon>Pseudomonadati</taxon>
        <taxon>Pseudomonadota</taxon>
        <taxon>Betaproteobacteria</taxon>
        <taxon>Burkholderiales</taxon>
        <taxon>Oxalobacteraceae</taxon>
        <taxon>Telluria group</taxon>
        <taxon>Pseudoduganella</taxon>
    </lineage>
</organism>
<dbReference type="EMBL" id="CP035913">
    <property type="protein sequence ID" value="QBE62066.1"/>
    <property type="molecule type" value="Genomic_DNA"/>
</dbReference>
<dbReference type="RefSeq" id="WP_130185203.1">
    <property type="nucleotide sequence ID" value="NZ_CP035913.1"/>
</dbReference>
<reference evidence="1 2" key="1">
    <citation type="submission" date="2019-02" db="EMBL/GenBank/DDBJ databases">
        <title>Draft Genome Sequences of Six Type Strains of the Genus Massilia.</title>
        <authorList>
            <person name="Miess H."/>
            <person name="Frediansyhah A."/>
            <person name="Gross H."/>
        </authorList>
    </citation>
    <scope>NUCLEOTIDE SEQUENCE [LARGE SCALE GENOMIC DNA]</scope>
    <source>
        <strain evidence="1 2">DSM 17473</strain>
    </source>
</reference>
<dbReference type="AlphaFoldDB" id="A0A4P6KTH5"/>
<sequence length="83" mass="9021">MQLLLKSLDNPEQELRFAISDPEYCPDGAGCEVRLNGNVLFRSVIGVDPINAIENAITAIRAYLAGSRENIAWSDGSRYAGPP</sequence>